<keyword evidence="3" id="KW-1185">Reference proteome</keyword>
<gene>
    <name evidence="2" type="ORF">ISN44_As11g022280</name>
</gene>
<evidence type="ECO:0000256" key="1">
    <source>
        <dbReference type="SAM" id="SignalP"/>
    </source>
</evidence>
<feature type="chain" id="PRO_5035712743" description="S-protein homolog" evidence="1">
    <location>
        <begin position="24"/>
        <end position="145"/>
    </location>
</feature>
<dbReference type="AlphaFoldDB" id="A0A8T1ZAU3"/>
<evidence type="ECO:0000313" key="3">
    <source>
        <dbReference type="Proteomes" id="UP000694251"/>
    </source>
</evidence>
<comment type="caution">
    <text evidence="2">The sequence shown here is derived from an EMBL/GenBank/DDBJ whole genome shotgun (WGS) entry which is preliminary data.</text>
</comment>
<evidence type="ECO:0000313" key="2">
    <source>
        <dbReference type="EMBL" id="KAG7556159.1"/>
    </source>
</evidence>
<evidence type="ECO:0008006" key="4">
    <source>
        <dbReference type="Google" id="ProtNLM"/>
    </source>
</evidence>
<dbReference type="EMBL" id="JAEFBJ010000011">
    <property type="protein sequence ID" value="KAG7556159.1"/>
    <property type="molecule type" value="Genomic_DNA"/>
</dbReference>
<protein>
    <recommendedName>
        <fullName evidence="4">S-protein homolog</fullName>
    </recommendedName>
</protein>
<feature type="signal peptide" evidence="1">
    <location>
        <begin position="1"/>
        <end position="23"/>
    </location>
</feature>
<dbReference type="OrthoDB" id="1094696at2759"/>
<organism evidence="2 3">
    <name type="scientific">Arabidopsis suecica</name>
    <name type="common">Swedish thale-cress</name>
    <name type="synonym">Cardaminopsis suecica</name>
    <dbReference type="NCBI Taxonomy" id="45249"/>
    <lineage>
        <taxon>Eukaryota</taxon>
        <taxon>Viridiplantae</taxon>
        <taxon>Streptophyta</taxon>
        <taxon>Embryophyta</taxon>
        <taxon>Tracheophyta</taxon>
        <taxon>Spermatophyta</taxon>
        <taxon>Magnoliopsida</taxon>
        <taxon>eudicotyledons</taxon>
        <taxon>Gunneridae</taxon>
        <taxon>Pentapetalae</taxon>
        <taxon>rosids</taxon>
        <taxon>malvids</taxon>
        <taxon>Brassicales</taxon>
        <taxon>Brassicaceae</taxon>
        <taxon>Camelineae</taxon>
        <taxon>Arabidopsis</taxon>
    </lineage>
</organism>
<name>A0A8T1ZAU3_ARASU</name>
<reference evidence="2 3" key="1">
    <citation type="submission" date="2020-12" db="EMBL/GenBank/DDBJ databases">
        <title>Concerted genomic and epigenomic changes stabilize Arabidopsis allopolyploids.</title>
        <authorList>
            <person name="Chen Z."/>
        </authorList>
    </citation>
    <scope>NUCLEOTIDE SEQUENCE [LARGE SCALE GENOMIC DNA]</scope>
    <source>
        <strain evidence="2">As9502</strain>
        <tissue evidence="2">Leaf</tissue>
    </source>
</reference>
<dbReference type="Proteomes" id="UP000694251">
    <property type="component" value="Chromosome 11"/>
</dbReference>
<proteinExistence type="predicted"/>
<accession>A0A8T1ZAU3</accession>
<sequence length="145" mass="16231">MDTLITVSIMALMLFAGSGCARAATLLVSNEMQTQSNIPVFVTCRPTPELSKSVPLGQKMLIDIPSIAGANENAEASKDLPHTECVGTFYTKKNSGPYGMWFVLYNSDKDYCKDSCSIVVKDYGFYRWNNNKKSWDLIPPRFWLN</sequence>
<keyword evidence="1" id="KW-0732">Signal</keyword>